<sequence>MAEQASNAQAAVSDAASNFANKTSEASEKMKPTDATTKSTDADGGPTLMERATDAVSSSLEYVTSAFQGSTTTDSSDKKIGTKSS</sequence>
<feature type="compositionally biased region" description="Low complexity" evidence="1">
    <location>
        <begin position="1"/>
        <end position="21"/>
    </location>
</feature>
<organism evidence="2 3">
    <name type="scientific">Phytophthora lilii</name>
    <dbReference type="NCBI Taxonomy" id="2077276"/>
    <lineage>
        <taxon>Eukaryota</taxon>
        <taxon>Sar</taxon>
        <taxon>Stramenopiles</taxon>
        <taxon>Oomycota</taxon>
        <taxon>Peronosporomycetes</taxon>
        <taxon>Peronosporales</taxon>
        <taxon>Peronosporaceae</taxon>
        <taxon>Phytophthora</taxon>
    </lineage>
</organism>
<proteinExistence type="predicted"/>
<name>A0A9W6U111_9STRA</name>
<gene>
    <name evidence="2" type="ORF">Plil01_001106400</name>
</gene>
<comment type="caution">
    <text evidence="2">The sequence shown here is derived from an EMBL/GenBank/DDBJ whole genome shotgun (WGS) entry which is preliminary data.</text>
</comment>
<accession>A0A9W6U111</accession>
<keyword evidence="3" id="KW-1185">Reference proteome</keyword>
<evidence type="ECO:0000313" key="2">
    <source>
        <dbReference type="EMBL" id="GMF26594.1"/>
    </source>
</evidence>
<reference evidence="2" key="1">
    <citation type="submission" date="2023-04" db="EMBL/GenBank/DDBJ databases">
        <title>Phytophthora lilii NBRC 32176.</title>
        <authorList>
            <person name="Ichikawa N."/>
            <person name="Sato H."/>
            <person name="Tonouchi N."/>
        </authorList>
    </citation>
    <scope>NUCLEOTIDE SEQUENCE</scope>
    <source>
        <strain evidence="2">NBRC 32176</strain>
    </source>
</reference>
<evidence type="ECO:0000313" key="3">
    <source>
        <dbReference type="Proteomes" id="UP001165083"/>
    </source>
</evidence>
<feature type="region of interest" description="Disordered" evidence="1">
    <location>
        <begin position="1"/>
        <end position="85"/>
    </location>
</feature>
<feature type="compositionally biased region" description="Polar residues" evidence="1">
    <location>
        <begin position="55"/>
        <end position="74"/>
    </location>
</feature>
<protein>
    <submittedName>
        <fullName evidence="2">Unnamed protein product</fullName>
    </submittedName>
</protein>
<evidence type="ECO:0000256" key="1">
    <source>
        <dbReference type="SAM" id="MobiDB-lite"/>
    </source>
</evidence>
<dbReference type="Proteomes" id="UP001165083">
    <property type="component" value="Unassembled WGS sequence"/>
</dbReference>
<dbReference type="EMBL" id="BSXW01000616">
    <property type="protein sequence ID" value="GMF26594.1"/>
    <property type="molecule type" value="Genomic_DNA"/>
</dbReference>
<feature type="compositionally biased region" description="Basic and acidic residues" evidence="1">
    <location>
        <begin position="75"/>
        <end position="85"/>
    </location>
</feature>
<dbReference type="AlphaFoldDB" id="A0A9W6U111"/>